<evidence type="ECO:0000256" key="1">
    <source>
        <dbReference type="SAM" id="MobiDB-lite"/>
    </source>
</evidence>
<proteinExistence type="predicted"/>
<comment type="caution">
    <text evidence="2">The sequence shown here is derived from an EMBL/GenBank/DDBJ whole genome shotgun (WGS) entry which is preliminary data.</text>
</comment>
<gene>
    <name evidence="2" type="ORF">ACFS6J_26585</name>
</gene>
<dbReference type="RefSeq" id="WP_013663554.1">
    <property type="nucleotide sequence ID" value="NZ_JBHUPA010000032.1"/>
</dbReference>
<evidence type="ECO:0000313" key="2">
    <source>
        <dbReference type="EMBL" id="MFD2965396.1"/>
    </source>
</evidence>
<accession>A0ABW6BBJ0</accession>
<feature type="compositionally biased region" description="Basic and acidic residues" evidence="1">
    <location>
        <begin position="38"/>
        <end position="65"/>
    </location>
</feature>
<sequence>MKTIEINSKSNLENIVKNSVQNGVKPQDNVKSSLPQEKQQDKTIDTKKEAPSIAEQKEPKAAETAPKLEKLALNLESTLKLVEELHRRKIQRDKLIDTIDTLNAFEVAQKDDAEETDSNHFQGCVLSIEDDKRREFSTKNPYIIKKVAEYINALCMDRLAEIEGEIQLPA</sequence>
<name>A0ABW6BBJ0_9SPHI</name>
<organism evidence="2 3">
    <name type="scientific">Olivibacter jilunii</name>
    <dbReference type="NCBI Taxonomy" id="985016"/>
    <lineage>
        <taxon>Bacteria</taxon>
        <taxon>Pseudomonadati</taxon>
        <taxon>Bacteroidota</taxon>
        <taxon>Sphingobacteriia</taxon>
        <taxon>Sphingobacteriales</taxon>
        <taxon>Sphingobacteriaceae</taxon>
        <taxon>Olivibacter</taxon>
    </lineage>
</organism>
<reference evidence="3" key="1">
    <citation type="journal article" date="2019" name="Int. J. Syst. Evol. Microbiol.">
        <title>The Global Catalogue of Microorganisms (GCM) 10K type strain sequencing project: providing services to taxonomists for standard genome sequencing and annotation.</title>
        <authorList>
            <consortium name="The Broad Institute Genomics Platform"/>
            <consortium name="The Broad Institute Genome Sequencing Center for Infectious Disease"/>
            <person name="Wu L."/>
            <person name="Ma J."/>
        </authorList>
    </citation>
    <scope>NUCLEOTIDE SEQUENCE [LARGE SCALE GENOMIC DNA]</scope>
    <source>
        <strain evidence="3">KCTC 23098</strain>
    </source>
</reference>
<dbReference type="EMBL" id="JBHUPA010000032">
    <property type="protein sequence ID" value="MFD2965396.1"/>
    <property type="molecule type" value="Genomic_DNA"/>
</dbReference>
<feature type="region of interest" description="Disordered" evidence="1">
    <location>
        <begin position="18"/>
        <end position="65"/>
    </location>
</feature>
<feature type="compositionally biased region" description="Polar residues" evidence="1">
    <location>
        <begin position="18"/>
        <end position="37"/>
    </location>
</feature>
<keyword evidence="3" id="KW-1185">Reference proteome</keyword>
<evidence type="ECO:0000313" key="3">
    <source>
        <dbReference type="Proteomes" id="UP001597560"/>
    </source>
</evidence>
<dbReference type="Proteomes" id="UP001597560">
    <property type="component" value="Unassembled WGS sequence"/>
</dbReference>
<protein>
    <submittedName>
        <fullName evidence="2">Uncharacterized protein</fullName>
    </submittedName>
</protein>